<dbReference type="GO" id="GO:0006783">
    <property type="term" value="P:heme biosynthetic process"/>
    <property type="evidence" value="ECO:0007669"/>
    <property type="project" value="UniProtKB-UniRule"/>
</dbReference>
<evidence type="ECO:0000256" key="4">
    <source>
        <dbReference type="ARBA" id="ARBA00023004"/>
    </source>
</evidence>
<organism evidence="10 11">
    <name type="scientific">Elliptochloris bilobata</name>
    <dbReference type="NCBI Taxonomy" id="381761"/>
    <lineage>
        <taxon>Eukaryota</taxon>
        <taxon>Viridiplantae</taxon>
        <taxon>Chlorophyta</taxon>
        <taxon>core chlorophytes</taxon>
        <taxon>Trebouxiophyceae</taxon>
        <taxon>Trebouxiophyceae incertae sedis</taxon>
        <taxon>Elliptochloris clade</taxon>
        <taxon>Elliptochloris</taxon>
    </lineage>
</organism>
<name>A0AAW1QCZ7_9CHLO</name>
<evidence type="ECO:0000256" key="9">
    <source>
        <dbReference type="RuleBase" id="RU000607"/>
    </source>
</evidence>
<dbReference type="PANTHER" id="PTHR11108:SF1">
    <property type="entry name" value="FERROCHELATASE, MITOCHONDRIAL"/>
    <property type="match status" value="1"/>
</dbReference>
<dbReference type="Gene3D" id="1.10.3460.10">
    <property type="entry name" value="Chlorophyll a/b binding protein domain"/>
    <property type="match status" value="1"/>
</dbReference>
<comment type="caution">
    <text evidence="10">The sequence shown here is derived from an EMBL/GenBank/DDBJ whole genome shotgun (WGS) entry which is preliminary data.</text>
</comment>
<keyword evidence="5 9" id="KW-0350">Heme biosynthesis</keyword>
<keyword evidence="9" id="KW-0150">Chloroplast</keyword>
<evidence type="ECO:0000313" key="10">
    <source>
        <dbReference type="EMBL" id="KAK9819149.1"/>
    </source>
</evidence>
<keyword evidence="9" id="KW-0934">Plastid</keyword>
<evidence type="ECO:0000256" key="8">
    <source>
        <dbReference type="ARBA" id="ARBA00049380"/>
    </source>
</evidence>
<dbReference type="SUPFAM" id="SSF103511">
    <property type="entry name" value="Chlorophyll a-b binding protein"/>
    <property type="match status" value="1"/>
</dbReference>
<comment type="catalytic activity">
    <reaction evidence="8 9">
        <text>heme b + 2 H(+) = protoporphyrin IX + Fe(2+)</text>
        <dbReference type="Rhea" id="RHEA:22584"/>
        <dbReference type="ChEBI" id="CHEBI:15378"/>
        <dbReference type="ChEBI" id="CHEBI:29033"/>
        <dbReference type="ChEBI" id="CHEBI:57306"/>
        <dbReference type="ChEBI" id="CHEBI:60344"/>
        <dbReference type="EC" id="4.98.1.1"/>
    </reaction>
</comment>
<reference evidence="10 11" key="1">
    <citation type="journal article" date="2024" name="Nat. Commun.">
        <title>Phylogenomics reveals the evolutionary origins of lichenization in chlorophyte algae.</title>
        <authorList>
            <person name="Puginier C."/>
            <person name="Libourel C."/>
            <person name="Otte J."/>
            <person name="Skaloud P."/>
            <person name="Haon M."/>
            <person name="Grisel S."/>
            <person name="Petersen M."/>
            <person name="Berrin J.G."/>
            <person name="Delaux P.M."/>
            <person name="Dal Grande F."/>
            <person name="Keller J."/>
        </authorList>
    </citation>
    <scope>NUCLEOTIDE SEQUENCE [LARGE SCALE GENOMIC DNA]</scope>
    <source>
        <strain evidence="10 11">SAG 245.80</strain>
    </source>
</reference>
<comment type="subcellular location">
    <subcellularLocation>
        <location evidence="1 9">Plastid</location>
        <location evidence="1 9">Chloroplast</location>
    </subcellularLocation>
</comment>
<dbReference type="InterPro" id="IPR033659">
    <property type="entry name" value="Ferrochelatase_N"/>
</dbReference>
<dbReference type="GO" id="GO:0004325">
    <property type="term" value="F:ferrochelatase activity"/>
    <property type="evidence" value="ECO:0007669"/>
    <property type="project" value="UniProtKB-UniRule"/>
</dbReference>
<dbReference type="InterPro" id="IPR033644">
    <property type="entry name" value="Ferrochelatase_C"/>
</dbReference>
<sequence>MLARVARHSAYRPAPVGVLLLNLGGPDTLQDVQPFLYNLFVDDSIIRLPPYARFLQPLLAQLISTLRAPKSSEGYKKIGGGSPLRRITQEQANALEEALRARGQDARVYVGMRYWYPFMEDAIAQIKQDGVTDLVVLPLYPQFSISTSGSSLRLLQQMFEADTELDSLRHCVIASWYFREGFQKATADLVERELQRFERPEEVEIFFSAHGVPVSYVEQDGDPYKEEMEQCVAMIMSRLRSRGVRNHHTLAYQSRVGPVEWLQPYTDAKIRELGAAGVRGLLAVPISFVSEHIETLEEIDMEYRELAHESGIPAWGRVPALNTNATFIDDLAELVLEKLPSTALRLGAASPAEDHNLGPPSGRVDELLQAYDRERRVLPPPVRMWQWGWTKSAETWNGRIAMLAVLVILLLEVTTGQGVLTHWLQL</sequence>
<evidence type="ECO:0000313" key="11">
    <source>
        <dbReference type="Proteomes" id="UP001445335"/>
    </source>
</evidence>
<dbReference type="HAMAP" id="MF_00323">
    <property type="entry name" value="Ferrochelatase"/>
    <property type="match status" value="1"/>
</dbReference>
<dbReference type="GO" id="GO:0005739">
    <property type="term" value="C:mitochondrion"/>
    <property type="evidence" value="ECO:0007669"/>
    <property type="project" value="TreeGrafter"/>
</dbReference>
<evidence type="ECO:0000256" key="3">
    <source>
        <dbReference type="ARBA" id="ARBA00007718"/>
    </source>
</evidence>
<comment type="function">
    <text evidence="9">Catalyzes the ferrous insertion into protoporphyrin IX.</text>
</comment>
<accession>A0AAW1QCZ7</accession>
<dbReference type="FunFam" id="3.40.50.1400:FF:000006">
    <property type="entry name" value="Ferrochelatase"/>
    <property type="match status" value="1"/>
</dbReference>
<gene>
    <name evidence="10" type="ORF">WJX81_001654</name>
</gene>
<comment type="pathway">
    <text evidence="2 9">Porphyrin-containing compound metabolism; protoheme biosynthesis; protoheme from protoporphyrin-IX: step 1/1.</text>
</comment>
<dbReference type="SUPFAM" id="SSF53800">
    <property type="entry name" value="Chelatase"/>
    <property type="match status" value="1"/>
</dbReference>
<comment type="similarity">
    <text evidence="3 9">Belongs to the ferrochelatase family.</text>
</comment>
<dbReference type="CDD" id="cd00419">
    <property type="entry name" value="Ferrochelatase_C"/>
    <property type="match status" value="1"/>
</dbReference>
<dbReference type="GO" id="GO:0009507">
    <property type="term" value="C:chloroplast"/>
    <property type="evidence" value="ECO:0007669"/>
    <property type="project" value="UniProtKB-SubCell"/>
</dbReference>
<dbReference type="EC" id="4.98.1.1" evidence="9"/>
<dbReference type="AlphaFoldDB" id="A0AAW1QCZ7"/>
<dbReference type="NCBIfam" id="TIGR00109">
    <property type="entry name" value="hemH"/>
    <property type="match status" value="1"/>
</dbReference>
<evidence type="ECO:0000256" key="1">
    <source>
        <dbReference type="ARBA" id="ARBA00004229"/>
    </source>
</evidence>
<dbReference type="PANTHER" id="PTHR11108">
    <property type="entry name" value="FERROCHELATASE"/>
    <property type="match status" value="1"/>
</dbReference>
<dbReference type="Pfam" id="PF00762">
    <property type="entry name" value="Ferrochelatase"/>
    <property type="match status" value="1"/>
</dbReference>
<keyword evidence="7 9" id="KW-0627">Porphyrin biosynthesis</keyword>
<dbReference type="CDD" id="cd03411">
    <property type="entry name" value="Ferrochelatase_N"/>
    <property type="match status" value="1"/>
</dbReference>
<dbReference type="PROSITE" id="PS00534">
    <property type="entry name" value="FERROCHELATASE"/>
    <property type="match status" value="1"/>
</dbReference>
<evidence type="ECO:0000256" key="7">
    <source>
        <dbReference type="ARBA" id="ARBA00023244"/>
    </source>
</evidence>
<keyword evidence="6 9" id="KW-0456">Lyase</keyword>
<dbReference type="Gene3D" id="3.40.50.1400">
    <property type="match status" value="2"/>
</dbReference>
<evidence type="ECO:0000256" key="2">
    <source>
        <dbReference type="ARBA" id="ARBA00004943"/>
    </source>
</evidence>
<evidence type="ECO:0000256" key="6">
    <source>
        <dbReference type="ARBA" id="ARBA00023239"/>
    </source>
</evidence>
<dbReference type="Proteomes" id="UP001445335">
    <property type="component" value="Unassembled WGS sequence"/>
</dbReference>
<dbReference type="InterPro" id="IPR001015">
    <property type="entry name" value="Ferrochelatase"/>
</dbReference>
<dbReference type="EMBL" id="JALJOU010000129">
    <property type="protein sequence ID" value="KAK9819149.1"/>
    <property type="molecule type" value="Genomic_DNA"/>
</dbReference>
<keyword evidence="4 9" id="KW-0408">Iron</keyword>
<keyword evidence="11" id="KW-1185">Reference proteome</keyword>
<evidence type="ECO:0000256" key="5">
    <source>
        <dbReference type="ARBA" id="ARBA00023133"/>
    </source>
</evidence>
<proteinExistence type="inferred from homology"/>
<dbReference type="InterPro" id="IPR019772">
    <property type="entry name" value="Ferrochelatase_AS"/>
</dbReference>
<protein>
    <recommendedName>
        <fullName evidence="9">Ferrochelatase</fullName>
        <ecNumber evidence="9">4.98.1.1</ecNumber>
    </recommendedName>
</protein>